<dbReference type="RefSeq" id="WP_089940122.1">
    <property type="nucleotide sequence ID" value="NZ_CAKOEW010000007.1"/>
</dbReference>
<protein>
    <submittedName>
        <fullName evidence="2">Uncharacterized protein</fullName>
    </submittedName>
</protein>
<evidence type="ECO:0000313" key="3">
    <source>
        <dbReference type="Proteomes" id="UP000245433"/>
    </source>
</evidence>
<feature type="compositionally biased region" description="Polar residues" evidence="1">
    <location>
        <begin position="83"/>
        <end position="97"/>
    </location>
</feature>
<feature type="region of interest" description="Disordered" evidence="1">
    <location>
        <begin position="73"/>
        <end position="97"/>
    </location>
</feature>
<comment type="caution">
    <text evidence="2">The sequence shown here is derived from an EMBL/GenBank/DDBJ whole genome shotgun (WGS) entry which is preliminary data.</text>
</comment>
<sequence length="97" mass="11362">MNKEQFDQHFKNAIKRSRTNISNKENVHELSERIHQFIPNTNGNAVAIAYMQDYTEQLMYQLFQEFMLDTDQPESAKADKLNKPNTSKKNNVKTGVR</sequence>
<keyword evidence="3" id="KW-1185">Reference proteome</keyword>
<evidence type="ECO:0000256" key="1">
    <source>
        <dbReference type="SAM" id="MobiDB-lite"/>
    </source>
</evidence>
<gene>
    <name evidence="2" type="ORF">C7384_1137</name>
</gene>
<reference evidence="2 3" key="1">
    <citation type="submission" date="2018-04" db="EMBL/GenBank/DDBJ databases">
        <title>Genomic Encyclopedia of Type Strains, Phase IV (KMG-IV): sequencing the most valuable type-strain genomes for metagenomic binning, comparative biology and taxonomic classification.</title>
        <authorList>
            <person name="Goeker M."/>
        </authorList>
    </citation>
    <scope>NUCLEOTIDE SEQUENCE [LARGE SCALE GENOMIC DNA]</scope>
    <source>
        <strain evidence="2 3">DSM 28795</strain>
    </source>
</reference>
<dbReference type="Proteomes" id="UP000245433">
    <property type="component" value="Unassembled WGS sequence"/>
</dbReference>
<organism evidence="2 3">
    <name type="scientific">Convivina intestini</name>
    <dbReference type="NCBI Taxonomy" id="1505726"/>
    <lineage>
        <taxon>Bacteria</taxon>
        <taxon>Bacillati</taxon>
        <taxon>Bacillota</taxon>
        <taxon>Bacilli</taxon>
        <taxon>Lactobacillales</taxon>
        <taxon>Lactobacillaceae</taxon>
        <taxon>Convivina</taxon>
    </lineage>
</organism>
<evidence type="ECO:0000313" key="2">
    <source>
        <dbReference type="EMBL" id="PVY82352.1"/>
    </source>
</evidence>
<accession>A0A2U1D474</accession>
<proteinExistence type="predicted"/>
<dbReference type="EMBL" id="QEKT01000013">
    <property type="protein sequence ID" value="PVY82352.1"/>
    <property type="molecule type" value="Genomic_DNA"/>
</dbReference>
<name>A0A2U1D474_9LACO</name>
<dbReference type="AlphaFoldDB" id="A0A2U1D474"/>